<dbReference type="PANTHER" id="PTHR35525:SF3">
    <property type="entry name" value="BLL6575 PROTEIN"/>
    <property type="match status" value="1"/>
</dbReference>
<dbReference type="PANTHER" id="PTHR35525">
    <property type="entry name" value="BLL6575 PROTEIN"/>
    <property type="match status" value="1"/>
</dbReference>
<accession>A0A7W3ZQU2</accession>
<dbReference type="Pfam" id="PF11706">
    <property type="entry name" value="zf-CGNR"/>
    <property type="match status" value="1"/>
</dbReference>
<gene>
    <name evidence="2" type="ORF">H3146_27595</name>
</gene>
<dbReference type="Proteomes" id="UP000525686">
    <property type="component" value="Unassembled WGS sequence"/>
</dbReference>
<feature type="domain" description="Zinc finger CGNR" evidence="1">
    <location>
        <begin position="152"/>
        <end position="195"/>
    </location>
</feature>
<comment type="caution">
    <text evidence="2">The sequence shown here is derived from an EMBL/GenBank/DDBJ whole genome shotgun (WGS) entry which is preliminary data.</text>
</comment>
<dbReference type="InterPro" id="IPR010852">
    <property type="entry name" value="ABATE"/>
</dbReference>
<dbReference type="RefSeq" id="WP_181355788.1">
    <property type="nucleotide sequence ID" value="NZ_JABJWZ010000591.1"/>
</dbReference>
<evidence type="ECO:0000313" key="2">
    <source>
        <dbReference type="EMBL" id="MBB1257065.1"/>
    </source>
</evidence>
<dbReference type="Pfam" id="PF07336">
    <property type="entry name" value="ABATE"/>
    <property type="match status" value="1"/>
</dbReference>
<dbReference type="AlphaFoldDB" id="A0A7W3ZQU2"/>
<dbReference type="InterPro" id="IPR023286">
    <property type="entry name" value="ABATE_dom_sf"/>
</dbReference>
<sequence length="199" mass="21649">MMDRATGLVLTSPDGVRYRFDPGALCLELLLTGGPGEIARYESLHEPAGLLEWVVHSRLRPTPELRVSGEELAETRRARDALWRLVWARTGRSEASVEDLGVLNAAAARPPLAPALYADGVGWAAGPAAGEQLLSTVARDAVALLGGPYAGRIRECGAHDCRLVFVDTSRPGRRRWCSMGRCGNRNKVRALRARQRLEG</sequence>
<dbReference type="Gene3D" id="1.10.3300.10">
    <property type="entry name" value="Jann2411-like domain"/>
    <property type="match status" value="1"/>
</dbReference>
<dbReference type="InterPro" id="IPR021005">
    <property type="entry name" value="Znf_CGNR"/>
</dbReference>
<dbReference type="EMBL" id="JABJWZ010000591">
    <property type="protein sequence ID" value="MBB1257065.1"/>
    <property type="molecule type" value="Genomic_DNA"/>
</dbReference>
<evidence type="ECO:0000259" key="1">
    <source>
        <dbReference type="Pfam" id="PF11706"/>
    </source>
</evidence>
<reference evidence="3" key="1">
    <citation type="submission" date="2020-05" db="EMBL/GenBank/DDBJ databases">
        <title>Classification of alakaliphilic streptomycetes isolated from an alkaline soil next to Lonar Crater, India and a proposal for the recognition of Streptomyces alkaliterrae sp. nov.</title>
        <authorList>
            <person name="Golinska P."/>
        </authorList>
    </citation>
    <scope>NUCLEOTIDE SEQUENCE [LARGE SCALE GENOMIC DNA]</scope>
    <source>
        <strain evidence="3">OF3</strain>
    </source>
</reference>
<organism evidence="2 3">
    <name type="scientific">Streptomyces alkaliterrae</name>
    <dbReference type="NCBI Taxonomy" id="2213162"/>
    <lineage>
        <taxon>Bacteria</taxon>
        <taxon>Bacillati</taxon>
        <taxon>Actinomycetota</taxon>
        <taxon>Actinomycetes</taxon>
        <taxon>Kitasatosporales</taxon>
        <taxon>Streptomycetaceae</taxon>
        <taxon>Streptomyces</taxon>
    </lineage>
</organism>
<proteinExistence type="predicted"/>
<protein>
    <submittedName>
        <fullName evidence="2">CGNR zinc finger domain-containing protein</fullName>
    </submittedName>
</protein>
<evidence type="ECO:0000313" key="3">
    <source>
        <dbReference type="Proteomes" id="UP000525686"/>
    </source>
</evidence>
<dbReference type="SUPFAM" id="SSF160904">
    <property type="entry name" value="Jann2411-like"/>
    <property type="match status" value="1"/>
</dbReference>
<name>A0A7W3ZQU2_9ACTN</name>